<feature type="transmembrane region" description="Helical" evidence="8">
    <location>
        <begin position="482"/>
        <end position="501"/>
    </location>
</feature>
<keyword evidence="10" id="KW-1185">Reference proteome</keyword>
<proteinExistence type="inferred from homology"/>
<comment type="subcellular location">
    <subcellularLocation>
        <location evidence="1">Membrane</location>
        <topology evidence="1">Single-pass membrane protein</topology>
    </subcellularLocation>
</comment>
<evidence type="ECO:0000313" key="9">
    <source>
        <dbReference type="EMBL" id="KAG7563593.1"/>
    </source>
</evidence>
<feature type="non-terminal residue" evidence="9">
    <location>
        <position position="536"/>
    </location>
</feature>
<dbReference type="InterPro" id="IPR017972">
    <property type="entry name" value="Cyt_P450_CS"/>
</dbReference>
<keyword evidence="3 8" id="KW-0812">Transmembrane</keyword>
<dbReference type="AlphaFoldDB" id="A0A8T1ZS63"/>
<comment type="caution">
    <text evidence="9">The sequence shown here is derived from an EMBL/GenBank/DDBJ whole genome shotgun (WGS) entry which is preliminary data.</text>
</comment>
<reference evidence="9 10" key="1">
    <citation type="submission" date="2020-12" db="EMBL/GenBank/DDBJ databases">
        <title>Concerted genomic and epigenomic changes stabilize Arabidopsis allopolyploids.</title>
        <authorList>
            <person name="Chen Z."/>
        </authorList>
    </citation>
    <scope>NUCLEOTIDE SEQUENCE [LARGE SCALE GENOMIC DNA]</scope>
    <source>
        <strain evidence="9">As9502</strain>
        <tissue evidence="9">Leaf</tissue>
    </source>
</reference>
<dbReference type="PANTHER" id="PTHR47956:SF5">
    <property type="entry name" value="CYTOCHROME P450 71B25-RELATED"/>
    <property type="match status" value="1"/>
</dbReference>
<dbReference type="Proteomes" id="UP000694251">
    <property type="component" value="Chromosome 10"/>
</dbReference>
<dbReference type="GO" id="GO:0005506">
    <property type="term" value="F:iron ion binding"/>
    <property type="evidence" value="ECO:0007669"/>
    <property type="project" value="InterPro"/>
</dbReference>
<evidence type="ECO:0000256" key="2">
    <source>
        <dbReference type="ARBA" id="ARBA00010617"/>
    </source>
</evidence>
<keyword evidence="7" id="KW-0349">Heme</keyword>
<dbReference type="OrthoDB" id="639466at2759"/>
<comment type="similarity">
    <text evidence="2 7">Belongs to the cytochrome P450 family.</text>
</comment>
<gene>
    <name evidence="9" type="ORF">ISN44_As10g003830</name>
</gene>
<dbReference type="GO" id="GO:0020037">
    <property type="term" value="F:heme binding"/>
    <property type="evidence" value="ECO:0007669"/>
    <property type="project" value="InterPro"/>
</dbReference>
<keyword evidence="7" id="KW-0503">Monooxygenase</keyword>
<dbReference type="GO" id="GO:0016705">
    <property type="term" value="F:oxidoreductase activity, acting on paired donors, with incorporation or reduction of molecular oxygen"/>
    <property type="evidence" value="ECO:0007669"/>
    <property type="project" value="InterPro"/>
</dbReference>
<dbReference type="GO" id="GO:0016020">
    <property type="term" value="C:membrane"/>
    <property type="evidence" value="ECO:0007669"/>
    <property type="project" value="UniProtKB-SubCell"/>
</dbReference>
<keyword evidence="7" id="KW-0479">Metal-binding</keyword>
<keyword evidence="4 8" id="KW-1133">Transmembrane helix</keyword>
<evidence type="ECO:0000256" key="3">
    <source>
        <dbReference type="ARBA" id="ARBA00022692"/>
    </source>
</evidence>
<evidence type="ECO:0000256" key="8">
    <source>
        <dbReference type="SAM" id="Phobius"/>
    </source>
</evidence>
<protein>
    <submittedName>
        <fullName evidence="9">Cytochrome P450</fullName>
    </submittedName>
</protein>
<dbReference type="InterPro" id="IPR001128">
    <property type="entry name" value="Cyt_P450"/>
</dbReference>
<evidence type="ECO:0000313" key="10">
    <source>
        <dbReference type="Proteomes" id="UP000694251"/>
    </source>
</evidence>
<keyword evidence="7" id="KW-0408">Iron</keyword>
<evidence type="ECO:0000256" key="7">
    <source>
        <dbReference type="RuleBase" id="RU000461"/>
    </source>
</evidence>
<evidence type="ECO:0000256" key="5">
    <source>
        <dbReference type="ARBA" id="ARBA00023002"/>
    </source>
</evidence>
<keyword evidence="6 8" id="KW-0472">Membrane</keyword>
<dbReference type="EMBL" id="JAEFBJ010000010">
    <property type="protein sequence ID" value="KAG7563593.1"/>
    <property type="molecule type" value="Genomic_DNA"/>
</dbReference>
<evidence type="ECO:0000256" key="1">
    <source>
        <dbReference type="ARBA" id="ARBA00004167"/>
    </source>
</evidence>
<dbReference type="Pfam" id="PF00067">
    <property type="entry name" value="p450"/>
    <property type="match status" value="1"/>
</dbReference>
<evidence type="ECO:0000256" key="4">
    <source>
        <dbReference type="ARBA" id="ARBA00022989"/>
    </source>
</evidence>
<dbReference type="CDD" id="cd11072">
    <property type="entry name" value="CYP71-like"/>
    <property type="match status" value="1"/>
</dbReference>
<dbReference type="GO" id="GO:0004497">
    <property type="term" value="F:monooxygenase activity"/>
    <property type="evidence" value="ECO:0007669"/>
    <property type="project" value="UniProtKB-KW"/>
</dbReference>
<name>A0A8T1ZS63_ARASU</name>
<dbReference type="PROSITE" id="PS00086">
    <property type="entry name" value="CYTOCHROME_P450"/>
    <property type="match status" value="1"/>
</dbReference>
<keyword evidence="5 7" id="KW-0560">Oxidoreductase</keyword>
<organism evidence="9 10">
    <name type="scientific">Arabidopsis suecica</name>
    <name type="common">Swedish thale-cress</name>
    <name type="synonym">Cardaminopsis suecica</name>
    <dbReference type="NCBI Taxonomy" id="45249"/>
    <lineage>
        <taxon>Eukaryota</taxon>
        <taxon>Viridiplantae</taxon>
        <taxon>Streptophyta</taxon>
        <taxon>Embryophyta</taxon>
        <taxon>Tracheophyta</taxon>
        <taxon>Spermatophyta</taxon>
        <taxon>Magnoliopsida</taxon>
        <taxon>eudicotyledons</taxon>
        <taxon>Gunneridae</taxon>
        <taxon>Pentapetalae</taxon>
        <taxon>rosids</taxon>
        <taxon>malvids</taxon>
        <taxon>Brassicales</taxon>
        <taxon>Brassicaceae</taxon>
        <taxon>Camelineae</taxon>
        <taxon>Arabidopsis</taxon>
    </lineage>
</organism>
<dbReference type="FunFam" id="1.10.630.10:FF:000011">
    <property type="entry name" value="Cytochrome P450 83B1"/>
    <property type="match status" value="1"/>
</dbReference>
<accession>A0A8T1ZS63</accession>
<dbReference type="InterPro" id="IPR050193">
    <property type="entry name" value="Cytochrome_P450_71"/>
</dbReference>
<sequence>LNLYMELILTDGNKYFVLMFLYLKKQSTNQRNENNGDSSIFLLASIRPHILLVNLHQEDQRVETNLPPGPAKLPIIGNLHQLQGLLHRCLHNLSKKHGPVMHLRLGFASMVVISSGEAAEEALKTHDLDCCSRPNTIAARVFSRNGKDIGFGVYGDEWRELLKLSVREFFSVKKVQSFRYIREEENDLMVKKLRELASKQSPVDLSKALFGLTASIVFRTALGQSFYENKHIDQERIKELMFESQSNMTFRFSDFFPTAGLKWFIGFVSGQHQRLYNVFNRVDTFFNHIVDDHHSKKQTQDRPDMVDAILDMIDNQQQYASFKLTVDHLKGVLSNIYHAGIDTSAITMIWAMAELVRNPRVMKKAQEEIQTCIGIKQEGRIIEEDLDKLQYLKLVVKETLRLHPAAPLLLPRETMADIKIQGYDIPRKTFLFVNAWSIGRDPKYWRNPEEFNPERFLDCPVDYKGHSFELLPFGSGRRICPGIAMAIATIELGLLNLLYFFDWKMPEEKKDMDMEEAGDVTVVKKVPLELLPILPH</sequence>
<evidence type="ECO:0000256" key="6">
    <source>
        <dbReference type="ARBA" id="ARBA00023136"/>
    </source>
</evidence>
<dbReference type="PANTHER" id="PTHR47956">
    <property type="entry name" value="CYTOCHROME P450 71B11-RELATED"/>
    <property type="match status" value="1"/>
</dbReference>